<protein>
    <submittedName>
        <fullName evidence="2">Uncharacterized protein</fullName>
    </submittedName>
</protein>
<keyword evidence="3" id="KW-1185">Reference proteome</keyword>
<feature type="region of interest" description="Disordered" evidence="1">
    <location>
        <begin position="275"/>
        <end position="306"/>
    </location>
</feature>
<evidence type="ECO:0000256" key="1">
    <source>
        <dbReference type="SAM" id="MobiDB-lite"/>
    </source>
</evidence>
<dbReference type="Proteomes" id="UP001501170">
    <property type="component" value="Unassembled WGS sequence"/>
</dbReference>
<sequence length="306" mass="33539">MPKDDRLYGKFTLDFPDNYKILPLSDAAFRCLVEATLWSRKQMSDGLLARRYALAKWGADVLAELATNDPENPSLIEVEEGWMIRDFAEHQDTRAEIEARSARNKAAGQRGGLARAKRRAKQVASESLSESQAETETETETSTHVGKTTHVSNARKRESSSTFSDGTPIPEEPPAGPGENVVVGEIIPTEIGTAARPRAPRAEPAHKSTVRLVLGGADYPDATINQLAVQVAKLAGKHDAELIAEALREWDRRPPGTLPAYLPNVLGDVVKARRARPTTRKSTTDERMAAVQALKHQPAPEQRRLG</sequence>
<comment type="caution">
    <text evidence="2">The sequence shown here is derived from an EMBL/GenBank/DDBJ whole genome shotgun (WGS) entry which is preliminary data.</text>
</comment>
<feature type="compositionally biased region" description="Low complexity" evidence="1">
    <location>
        <begin position="105"/>
        <end position="114"/>
    </location>
</feature>
<accession>A0ABN3HE61</accession>
<dbReference type="EMBL" id="BAAARB010000005">
    <property type="protein sequence ID" value="GAA2376395.1"/>
    <property type="molecule type" value="Genomic_DNA"/>
</dbReference>
<dbReference type="RefSeq" id="WP_346075682.1">
    <property type="nucleotide sequence ID" value="NZ_BAAARB010000005.1"/>
</dbReference>
<reference evidence="2 3" key="1">
    <citation type="journal article" date="2019" name="Int. J. Syst. Evol. Microbiol.">
        <title>The Global Catalogue of Microorganisms (GCM) 10K type strain sequencing project: providing services to taxonomists for standard genome sequencing and annotation.</title>
        <authorList>
            <consortium name="The Broad Institute Genomics Platform"/>
            <consortium name="The Broad Institute Genome Sequencing Center for Infectious Disease"/>
            <person name="Wu L."/>
            <person name="Ma J."/>
        </authorList>
    </citation>
    <scope>NUCLEOTIDE SEQUENCE [LARGE SCALE GENOMIC DNA]</scope>
    <source>
        <strain evidence="2 3">JCM 16227</strain>
    </source>
</reference>
<organism evidence="2 3">
    <name type="scientific">Gordonia cholesterolivorans</name>
    <dbReference type="NCBI Taxonomy" id="559625"/>
    <lineage>
        <taxon>Bacteria</taxon>
        <taxon>Bacillati</taxon>
        <taxon>Actinomycetota</taxon>
        <taxon>Actinomycetes</taxon>
        <taxon>Mycobacteriales</taxon>
        <taxon>Gordoniaceae</taxon>
        <taxon>Gordonia</taxon>
    </lineage>
</organism>
<evidence type="ECO:0000313" key="2">
    <source>
        <dbReference type="EMBL" id="GAA2376395.1"/>
    </source>
</evidence>
<name>A0ABN3HE61_9ACTN</name>
<feature type="region of interest" description="Disordered" evidence="1">
    <location>
        <begin position="98"/>
        <end position="181"/>
    </location>
</feature>
<proteinExistence type="predicted"/>
<gene>
    <name evidence="2" type="ORF">GCM10009855_14640</name>
</gene>
<evidence type="ECO:0000313" key="3">
    <source>
        <dbReference type="Proteomes" id="UP001501170"/>
    </source>
</evidence>